<dbReference type="InterPro" id="IPR050748">
    <property type="entry name" value="Glycosyltrans_8_dom-fam"/>
</dbReference>
<dbReference type="Proteomes" id="UP000268051">
    <property type="component" value="Unassembled WGS sequence"/>
</dbReference>
<dbReference type="GO" id="GO:0046872">
    <property type="term" value="F:metal ion binding"/>
    <property type="evidence" value="ECO:0007669"/>
    <property type="project" value="UniProtKB-KW"/>
</dbReference>
<evidence type="ECO:0000256" key="6">
    <source>
        <dbReference type="ARBA" id="ARBA00022723"/>
    </source>
</evidence>
<dbReference type="EC" id="2.4.1.44" evidence="10"/>
<comment type="cofactor">
    <cofactor evidence="1">
        <name>Mg(2+)</name>
        <dbReference type="ChEBI" id="CHEBI:18420"/>
    </cofactor>
</comment>
<evidence type="ECO:0000256" key="1">
    <source>
        <dbReference type="ARBA" id="ARBA00001946"/>
    </source>
</evidence>
<dbReference type="NCBIfam" id="NF011718">
    <property type="entry name" value="PRK15171.1"/>
    <property type="match status" value="1"/>
</dbReference>
<organism evidence="10 11">
    <name type="scientific">Kluyvera ascorbata</name>
    <dbReference type="NCBI Taxonomy" id="51288"/>
    <lineage>
        <taxon>Bacteria</taxon>
        <taxon>Pseudomonadati</taxon>
        <taxon>Pseudomonadota</taxon>
        <taxon>Gammaproteobacteria</taxon>
        <taxon>Enterobacterales</taxon>
        <taxon>Enterobacteriaceae</taxon>
        <taxon>Kluyvera</taxon>
    </lineage>
</organism>
<evidence type="ECO:0000313" key="10">
    <source>
        <dbReference type="EMBL" id="ROU15327.1"/>
    </source>
</evidence>
<sequence>MYIDNKEFILSEIDCDYSEDQNSESFNVCFGLDKNFLFGCGIAVSSILLNNPQARFTFHIFTDYFSGDFREKFDALAKENNTHIIVYLINCDSLKKLPSTKNWSYATYFRFIIADYFTDKLDKILYLDADIACKGSVQELIDLRFGSDDIAAVVMEGNDKWWIRRAEHLSTPGLVNGYFNAGFLLINIPAWAANNISSRAIELLSDPKTASIITHLDQDVLNMLLVGKVQFIDKKFNTQYSLNYELKDISTNPVQDSTVFVHYIGPTKPWHSWGNYPVSRFFYQGKDASPWRTVPLLEPGNAVQSRYAAKHFLKQKKMLQALLCWGKYYSYKIKSIIK</sequence>
<dbReference type="CDD" id="cd04194">
    <property type="entry name" value="GT8_A4GalT_like"/>
    <property type="match status" value="1"/>
</dbReference>
<accession>A0A3N2S6L2</accession>
<name>A0A3N2S6L2_9ENTR</name>
<evidence type="ECO:0000313" key="11">
    <source>
        <dbReference type="Proteomes" id="UP000268051"/>
    </source>
</evidence>
<protein>
    <submittedName>
        <fullName evidence="10">Lipopolysaccharide 3-alpha-galactosyltransferase</fullName>
        <ecNumber evidence="10">2.4.1.44</ecNumber>
    </submittedName>
</protein>
<dbReference type="Gene3D" id="3.90.550.10">
    <property type="entry name" value="Spore Coat Polysaccharide Biosynthesis Protein SpsA, Chain A"/>
    <property type="match status" value="1"/>
</dbReference>
<keyword evidence="4 10" id="KW-0328">Glycosyltransferase</keyword>
<keyword evidence="5 10" id="KW-0808">Transferase</keyword>
<reference evidence="10 11" key="1">
    <citation type="submission" date="2018-10" db="EMBL/GenBank/DDBJ databases">
        <title>Horizontal transference of carbapenem resistance between Klebsiella pneumoniae and Kluyvera ascorbata during abdominal infection: a case report.</title>
        <authorList>
            <person name="Raro O.H.F."/>
            <person name="Lima-Morales D."/>
            <person name="Barth A.L."/>
            <person name="Paim T.G.S."/>
            <person name="Mott M.P."/>
            <person name="Riche C.V.W."/>
            <person name="Teixeira U.F."/>
            <person name="Waechter F."/>
            <person name="Dias C.A.G."/>
        </authorList>
    </citation>
    <scope>NUCLEOTIDE SEQUENCE [LARGE SCALE GENOMIC DNA]</scope>
    <source>
        <strain evidence="10 11">OT2</strain>
    </source>
</reference>
<dbReference type="PANTHER" id="PTHR13778:SF47">
    <property type="entry name" value="LIPOPOLYSACCHARIDE 1,3-GALACTOSYLTRANSFERASE"/>
    <property type="match status" value="1"/>
</dbReference>
<evidence type="ECO:0000259" key="9">
    <source>
        <dbReference type="Pfam" id="PF08437"/>
    </source>
</evidence>
<evidence type="ECO:0000256" key="4">
    <source>
        <dbReference type="ARBA" id="ARBA00022676"/>
    </source>
</evidence>
<dbReference type="Pfam" id="PF01501">
    <property type="entry name" value="Glyco_transf_8"/>
    <property type="match status" value="1"/>
</dbReference>
<proteinExistence type="inferred from homology"/>
<evidence type="ECO:0000256" key="2">
    <source>
        <dbReference type="ARBA" id="ARBA00004713"/>
    </source>
</evidence>
<keyword evidence="6" id="KW-0479">Metal-binding</keyword>
<dbReference type="InterPro" id="IPR002495">
    <property type="entry name" value="Glyco_trans_8"/>
</dbReference>
<dbReference type="InterPro" id="IPR029044">
    <property type="entry name" value="Nucleotide-diphossugar_trans"/>
</dbReference>
<evidence type="ECO:0000256" key="7">
    <source>
        <dbReference type="ARBA" id="ARBA00022842"/>
    </source>
</evidence>
<feature type="domain" description="Glycosyl transferase family 8 C-terminal" evidence="9">
    <location>
        <begin position="276"/>
        <end position="332"/>
    </location>
</feature>
<keyword evidence="7" id="KW-0460">Magnesium</keyword>
<comment type="similarity">
    <text evidence="3">Belongs to the glycosyltransferase 8 family.</text>
</comment>
<dbReference type="Pfam" id="PF08437">
    <property type="entry name" value="Glyco_transf_8C"/>
    <property type="match status" value="1"/>
</dbReference>
<evidence type="ECO:0000256" key="3">
    <source>
        <dbReference type="ARBA" id="ARBA00006351"/>
    </source>
</evidence>
<evidence type="ECO:0000256" key="8">
    <source>
        <dbReference type="ARBA" id="ARBA00022985"/>
    </source>
</evidence>
<evidence type="ECO:0000256" key="5">
    <source>
        <dbReference type="ARBA" id="ARBA00022679"/>
    </source>
</evidence>
<dbReference type="SUPFAM" id="SSF53448">
    <property type="entry name" value="Nucleotide-diphospho-sugar transferases"/>
    <property type="match status" value="1"/>
</dbReference>
<dbReference type="EMBL" id="RHFN01000007">
    <property type="protein sequence ID" value="ROU15327.1"/>
    <property type="molecule type" value="Genomic_DNA"/>
</dbReference>
<gene>
    <name evidence="10" type="ORF">EB837_09400</name>
</gene>
<dbReference type="OrthoDB" id="9807549at2"/>
<dbReference type="AlphaFoldDB" id="A0A3N2S6L2"/>
<dbReference type="PANTHER" id="PTHR13778">
    <property type="entry name" value="GLYCOSYLTRANSFERASE 8 DOMAIN-CONTAINING PROTEIN"/>
    <property type="match status" value="1"/>
</dbReference>
<dbReference type="GO" id="GO:0008918">
    <property type="term" value="F:lipopolysaccharide 3-alpha-galactosyltransferase activity"/>
    <property type="evidence" value="ECO:0007669"/>
    <property type="project" value="UniProtKB-EC"/>
</dbReference>
<comment type="pathway">
    <text evidence="2">Bacterial outer membrane biogenesis; LPS core biosynthesis.</text>
</comment>
<dbReference type="RefSeq" id="WP_123651042.1">
    <property type="nucleotide sequence ID" value="NZ_RHFN01000007.1"/>
</dbReference>
<dbReference type="InterPro" id="IPR013645">
    <property type="entry name" value="Glyco_transf_8N"/>
</dbReference>
<comment type="caution">
    <text evidence="10">The sequence shown here is derived from an EMBL/GenBank/DDBJ whole genome shotgun (WGS) entry which is preliminary data.</text>
</comment>
<keyword evidence="8" id="KW-0448">Lipopolysaccharide biosynthesis</keyword>